<gene>
    <name evidence="2" type="ORF">HD842_000126</name>
</gene>
<accession>A0A7W9WX60</accession>
<evidence type="ECO:0000313" key="2">
    <source>
        <dbReference type="EMBL" id="MBB6132015.1"/>
    </source>
</evidence>
<dbReference type="AlphaFoldDB" id="A0A7W9WX60"/>
<protein>
    <submittedName>
        <fullName evidence="2">Uncharacterized protein</fullName>
    </submittedName>
</protein>
<dbReference type="EMBL" id="JACHBX010000001">
    <property type="protein sequence ID" value="MBB6132015.1"/>
    <property type="molecule type" value="Genomic_DNA"/>
</dbReference>
<feature type="region of interest" description="Disordered" evidence="1">
    <location>
        <begin position="205"/>
        <end position="224"/>
    </location>
</feature>
<dbReference type="Proteomes" id="UP000540787">
    <property type="component" value="Unassembled WGS sequence"/>
</dbReference>
<feature type="compositionally biased region" description="Gly residues" evidence="1">
    <location>
        <begin position="215"/>
        <end position="224"/>
    </location>
</feature>
<sequence length="224" mass="24898">MTRWNPDLLDDVLAPGISRFTEANIPDLSSEFDQSTYWMSNHFLSSATGVRYSGRGRIHLVTAILRAQLGFAAYHEARQASCEYLLGNNPLNPRVRKYFALVGEWETCVHNIHLFIDAFNLFAKPEKAYTTGDGSEEERFCLLSNDVKHLGRAAKEEHCIPMWLTNDGLVSLTSNVSYLEIAKLVRTMARFADLLQHPAGAVGYKPDTDPTLGEQGIGGIGIPP</sequence>
<evidence type="ECO:0000313" key="3">
    <source>
        <dbReference type="Proteomes" id="UP000540787"/>
    </source>
</evidence>
<reference evidence="2 3" key="1">
    <citation type="submission" date="2020-08" db="EMBL/GenBank/DDBJ databases">
        <title>The Agave Microbiome: Exploring the role of microbial communities in plant adaptations to desert environments.</title>
        <authorList>
            <person name="Partida-Martinez L.P."/>
        </authorList>
    </citation>
    <scope>NUCLEOTIDE SEQUENCE [LARGE SCALE GENOMIC DNA]</scope>
    <source>
        <strain evidence="2 3">AT3.2</strain>
    </source>
</reference>
<keyword evidence="3" id="KW-1185">Reference proteome</keyword>
<proteinExistence type="predicted"/>
<name>A0A7W9WX60_9BURK</name>
<evidence type="ECO:0000256" key="1">
    <source>
        <dbReference type="SAM" id="MobiDB-lite"/>
    </source>
</evidence>
<comment type="caution">
    <text evidence="2">The sequence shown here is derived from an EMBL/GenBank/DDBJ whole genome shotgun (WGS) entry which is preliminary data.</text>
</comment>
<organism evidence="2 3">
    <name type="scientific">Massilia aurea</name>
    <dbReference type="NCBI Taxonomy" id="373040"/>
    <lineage>
        <taxon>Bacteria</taxon>
        <taxon>Pseudomonadati</taxon>
        <taxon>Pseudomonadota</taxon>
        <taxon>Betaproteobacteria</taxon>
        <taxon>Burkholderiales</taxon>
        <taxon>Oxalobacteraceae</taxon>
        <taxon>Telluria group</taxon>
        <taxon>Massilia</taxon>
    </lineage>
</organism>